<comment type="similarity">
    <text evidence="1">Belongs to the short-chain dehydrogenases/reductases (SDR) family.</text>
</comment>
<dbReference type="GeneID" id="69013468"/>
<evidence type="ECO:0000256" key="1">
    <source>
        <dbReference type="ARBA" id="ARBA00006484"/>
    </source>
</evidence>
<feature type="non-terminal residue" evidence="4">
    <location>
        <position position="1"/>
    </location>
</feature>
<dbReference type="PANTHER" id="PTHR24320">
    <property type="entry name" value="RETINOL DEHYDROGENASE"/>
    <property type="match status" value="1"/>
</dbReference>
<dbReference type="Pfam" id="PF00106">
    <property type="entry name" value="adh_short"/>
    <property type="match status" value="1"/>
</dbReference>
<evidence type="ECO:0000313" key="4">
    <source>
        <dbReference type="EMBL" id="KAF3808461.1"/>
    </source>
</evidence>
<evidence type="ECO:0000313" key="5">
    <source>
        <dbReference type="Proteomes" id="UP000613401"/>
    </source>
</evidence>
<protein>
    <submittedName>
        <fullName evidence="4">Retinol dehydrogenase 12</fullName>
    </submittedName>
</protein>
<reference evidence="4" key="1">
    <citation type="journal article" date="2020" name="Phytopathology">
        <title>Genome sequence and comparative analysis of Colletotrichum gloeosporioides isolated from Liriodendron leaves.</title>
        <authorList>
            <person name="Fu F.F."/>
            <person name="Hao Z."/>
            <person name="Wang P."/>
            <person name="Lu Y."/>
            <person name="Xue L.J."/>
            <person name="Wei G."/>
            <person name="Tian Y."/>
            <person name="Baishi H."/>
            <person name="Xu H."/>
            <person name="Shi J."/>
            <person name="Cheng T."/>
            <person name="Wang G."/>
            <person name="Yi Y."/>
            <person name="Chen J."/>
        </authorList>
    </citation>
    <scope>NUCLEOTIDE SEQUENCE</scope>
    <source>
        <strain evidence="4">Lc1</strain>
    </source>
</reference>
<dbReference type="InterPro" id="IPR002347">
    <property type="entry name" value="SDR_fam"/>
</dbReference>
<reference evidence="4" key="2">
    <citation type="submission" date="2020-03" db="EMBL/GenBank/DDBJ databases">
        <authorList>
            <person name="Fu F.-F."/>
            <person name="Chen J."/>
        </authorList>
    </citation>
    <scope>NUCLEOTIDE SEQUENCE</scope>
    <source>
        <strain evidence="4">Lc1</strain>
    </source>
</reference>
<sequence length="374" mass="40725">TMANVWDPEKNIPSLQGKISVVTGANSDIGRETARYLAINGAKVYLAVRSEAKGVQTRRLILDKSPKIEPQTIQWVKIDLTDMRSITAAVDWLKTQENKVDILSMSPYSPPPLQLLLTLGSPQCSSSNMVKRTSWRGMGASHGCEVSSASGIRNSLLTSNNSFIGPFALTNRLLPLLQSAAAEKDADVRIVTLTSTAQVAMLPSGFKFPFTSPDCLRNPVPSHPWQWRYFGKFAFGFDMIRYAVSKAANLIFAQGLQRRLDEQGLPIISVAVHPGEVATEGVFSINNAMARTIARLTFLSPEQGAANTVFAAASRDVKENLAVFKGRFLLPVGNIGVPASVASDEEQVKGLWNTATEEINKRLADEGLPPLQAW</sequence>
<dbReference type="SUPFAM" id="SSF51735">
    <property type="entry name" value="NAD(P)-binding Rossmann-fold domains"/>
    <property type="match status" value="1"/>
</dbReference>
<dbReference type="Gene3D" id="3.40.50.720">
    <property type="entry name" value="NAD(P)-binding Rossmann-like Domain"/>
    <property type="match status" value="1"/>
</dbReference>
<comment type="caution">
    <text evidence="4">The sequence shown here is derived from an EMBL/GenBank/DDBJ whole genome shotgun (WGS) entry which is preliminary data.</text>
</comment>
<evidence type="ECO:0000256" key="2">
    <source>
        <dbReference type="ARBA" id="ARBA00022857"/>
    </source>
</evidence>
<proteinExistence type="inferred from homology"/>
<dbReference type="Proteomes" id="UP000613401">
    <property type="component" value="Unassembled WGS sequence"/>
</dbReference>
<keyword evidence="5" id="KW-1185">Reference proteome</keyword>
<organism evidence="4 5">
    <name type="scientific">Colletotrichum gloeosporioides</name>
    <name type="common">Anthracnose fungus</name>
    <name type="synonym">Glomerella cingulata</name>
    <dbReference type="NCBI Taxonomy" id="474922"/>
    <lineage>
        <taxon>Eukaryota</taxon>
        <taxon>Fungi</taxon>
        <taxon>Dikarya</taxon>
        <taxon>Ascomycota</taxon>
        <taxon>Pezizomycotina</taxon>
        <taxon>Sordariomycetes</taxon>
        <taxon>Hypocreomycetidae</taxon>
        <taxon>Glomerellales</taxon>
        <taxon>Glomerellaceae</taxon>
        <taxon>Colletotrichum</taxon>
        <taxon>Colletotrichum gloeosporioides species complex</taxon>
    </lineage>
</organism>
<dbReference type="InterPro" id="IPR036291">
    <property type="entry name" value="NAD(P)-bd_dom_sf"/>
</dbReference>
<dbReference type="AlphaFoldDB" id="A0A8H4FNH0"/>
<keyword evidence="3" id="KW-0560">Oxidoreductase</keyword>
<gene>
    <name evidence="4" type="ORF">GCG54_00006319</name>
</gene>
<dbReference type="EMBL" id="WVTB01000019">
    <property type="protein sequence ID" value="KAF3808461.1"/>
    <property type="molecule type" value="Genomic_DNA"/>
</dbReference>
<keyword evidence="2" id="KW-0521">NADP</keyword>
<dbReference type="GO" id="GO:0016491">
    <property type="term" value="F:oxidoreductase activity"/>
    <property type="evidence" value="ECO:0007669"/>
    <property type="project" value="UniProtKB-KW"/>
</dbReference>
<dbReference type="PANTHER" id="PTHR24320:SF282">
    <property type="entry name" value="WW DOMAIN-CONTAINING OXIDOREDUCTASE"/>
    <property type="match status" value="1"/>
</dbReference>
<name>A0A8H4FNH0_COLGL</name>
<dbReference type="RefSeq" id="XP_045267620.1">
    <property type="nucleotide sequence ID" value="XM_045406328.1"/>
</dbReference>
<evidence type="ECO:0000256" key="3">
    <source>
        <dbReference type="ARBA" id="ARBA00023002"/>
    </source>
</evidence>
<accession>A0A8H4FNH0</accession>